<evidence type="ECO:0000313" key="10">
    <source>
        <dbReference type="Proteomes" id="UP001165679"/>
    </source>
</evidence>
<dbReference type="GO" id="GO:0016020">
    <property type="term" value="C:membrane"/>
    <property type="evidence" value="ECO:0007669"/>
    <property type="project" value="UniProtKB-SubCell"/>
</dbReference>
<protein>
    <submittedName>
        <fullName evidence="9">Cation:proton antiporter</fullName>
    </submittedName>
</protein>
<dbReference type="Gene3D" id="1.20.1530.20">
    <property type="match status" value="1"/>
</dbReference>
<gene>
    <name evidence="9" type="ORF">OL599_10210</name>
</gene>
<dbReference type="PANTHER" id="PTHR32468:SF0">
    <property type="entry name" value="K(+)_H(+) ANTIPORTER 1"/>
    <property type="match status" value="1"/>
</dbReference>
<evidence type="ECO:0000313" key="9">
    <source>
        <dbReference type="EMBL" id="MCW3474952.1"/>
    </source>
</evidence>
<reference evidence="9" key="2">
    <citation type="submission" date="2022-10" db="EMBL/GenBank/DDBJ databases">
        <authorList>
            <person name="Trinh H.N."/>
        </authorList>
    </citation>
    <scope>NUCLEOTIDE SEQUENCE</scope>
    <source>
        <strain evidence="9">RN2-1</strain>
    </source>
</reference>
<dbReference type="AlphaFoldDB" id="A0AA41YMB7"/>
<feature type="transmembrane region" description="Helical" evidence="7">
    <location>
        <begin position="69"/>
        <end position="88"/>
    </location>
</feature>
<feature type="transmembrane region" description="Helical" evidence="7">
    <location>
        <begin position="40"/>
        <end position="57"/>
    </location>
</feature>
<evidence type="ECO:0000256" key="2">
    <source>
        <dbReference type="ARBA" id="ARBA00022448"/>
    </source>
</evidence>
<sequence>MSLRKSIKSFSGASLGSSFVVVIVAPATLAANEAHRQPSEVLFVTQIVLLLIVGRLLGEGMQRLGQPAIMGQLLAGILLGPSALGALLPDVQHAIFPMTGEQKGMLDAVSQLGILMLLLLTGMETDLALTAKMRRAAVSLRAPFKTVLPMRACR</sequence>
<evidence type="ECO:0000256" key="3">
    <source>
        <dbReference type="ARBA" id="ARBA00022692"/>
    </source>
</evidence>
<keyword evidence="5" id="KW-0406">Ion transport</keyword>
<keyword evidence="10" id="KW-1185">Reference proteome</keyword>
<evidence type="ECO:0000259" key="8">
    <source>
        <dbReference type="Pfam" id="PF00999"/>
    </source>
</evidence>
<keyword evidence="6 7" id="KW-0472">Membrane</keyword>
<feature type="transmembrane region" description="Helical" evidence="7">
    <location>
        <begin position="108"/>
        <end position="129"/>
    </location>
</feature>
<dbReference type="GO" id="GO:1902600">
    <property type="term" value="P:proton transmembrane transport"/>
    <property type="evidence" value="ECO:0007669"/>
    <property type="project" value="InterPro"/>
</dbReference>
<feature type="domain" description="Cation/H+ exchanger transmembrane" evidence="8">
    <location>
        <begin position="51"/>
        <end position="139"/>
    </location>
</feature>
<dbReference type="EMBL" id="JAPDNT010000006">
    <property type="protein sequence ID" value="MCW3474952.1"/>
    <property type="molecule type" value="Genomic_DNA"/>
</dbReference>
<evidence type="ECO:0000256" key="7">
    <source>
        <dbReference type="SAM" id="Phobius"/>
    </source>
</evidence>
<dbReference type="PANTHER" id="PTHR32468">
    <property type="entry name" value="CATION/H + ANTIPORTER"/>
    <property type="match status" value="1"/>
</dbReference>
<evidence type="ECO:0000256" key="4">
    <source>
        <dbReference type="ARBA" id="ARBA00022989"/>
    </source>
</evidence>
<reference evidence="9" key="1">
    <citation type="submission" date="2022-09" db="EMBL/GenBank/DDBJ databases">
        <title>Rhodovastum sp. nov. RN2-1 isolated from soil in Seongnam, South Korea.</title>
        <authorList>
            <person name="Le N.T."/>
        </authorList>
    </citation>
    <scope>NUCLEOTIDE SEQUENCE</scope>
    <source>
        <strain evidence="9">RN2-1</strain>
    </source>
</reference>
<dbReference type="Proteomes" id="UP001165679">
    <property type="component" value="Unassembled WGS sequence"/>
</dbReference>
<keyword evidence="3 7" id="KW-0812">Transmembrane</keyword>
<keyword evidence="4 7" id="KW-1133">Transmembrane helix</keyword>
<dbReference type="GO" id="GO:0015297">
    <property type="term" value="F:antiporter activity"/>
    <property type="evidence" value="ECO:0007669"/>
    <property type="project" value="InterPro"/>
</dbReference>
<evidence type="ECO:0000256" key="6">
    <source>
        <dbReference type="ARBA" id="ARBA00023136"/>
    </source>
</evidence>
<name>A0AA41YMB7_9PROT</name>
<evidence type="ECO:0000256" key="5">
    <source>
        <dbReference type="ARBA" id="ARBA00023065"/>
    </source>
</evidence>
<accession>A0AA41YMB7</accession>
<keyword evidence="2" id="KW-0813">Transport</keyword>
<evidence type="ECO:0000256" key="1">
    <source>
        <dbReference type="ARBA" id="ARBA00004141"/>
    </source>
</evidence>
<dbReference type="InterPro" id="IPR006153">
    <property type="entry name" value="Cation/H_exchanger_TM"/>
</dbReference>
<dbReference type="Pfam" id="PF00999">
    <property type="entry name" value="Na_H_Exchanger"/>
    <property type="match status" value="1"/>
</dbReference>
<dbReference type="InterPro" id="IPR050794">
    <property type="entry name" value="CPA2_transporter"/>
</dbReference>
<comment type="subcellular location">
    <subcellularLocation>
        <location evidence="1">Membrane</location>
        <topology evidence="1">Multi-pass membrane protein</topology>
    </subcellularLocation>
</comment>
<organism evidence="9 10">
    <name type="scientific">Limobrevibacterium gyesilva</name>
    <dbReference type="NCBI Taxonomy" id="2991712"/>
    <lineage>
        <taxon>Bacteria</taxon>
        <taxon>Pseudomonadati</taxon>
        <taxon>Pseudomonadota</taxon>
        <taxon>Alphaproteobacteria</taxon>
        <taxon>Acetobacterales</taxon>
        <taxon>Acetobacteraceae</taxon>
        <taxon>Limobrevibacterium</taxon>
    </lineage>
</organism>
<dbReference type="RefSeq" id="WP_264713626.1">
    <property type="nucleotide sequence ID" value="NZ_JAPDNT010000006.1"/>
</dbReference>
<dbReference type="InterPro" id="IPR038770">
    <property type="entry name" value="Na+/solute_symporter_sf"/>
</dbReference>
<comment type="caution">
    <text evidence="9">The sequence shown here is derived from an EMBL/GenBank/DDBJ whole genome shotgun (WGS) entry which is preliminary data.</text>
</comment>
<proteinExistence type="predicted"/>